<dbReference type="Proteomes" id="UP001178508">
    <property type="component" value="Chromosome 3"/>
</dbReference>
<dbReference type="Pfam" id="PF04548">
    <property type="entry name" value="AIG1"/>
    <property type="match status" value="1"/>
</dbReference>
<proteinExistence type="inferred from homology"/>
<dbReference type="InterPro" id="IPR027417">
    <property type="entry name" value="P-loop_NTPase"/>
</dbReference>
<gene>
    <name evidence="6" type="ORF">XNOV1_A024415</name>
</gene>
<evidence type="ECO:0000259" key="5">
    <source>
        <dbReference type="PROSITE" id="PS51720"/>
    </source>
</evidence>
<keyword evidence="2" id="KW-0547">Nucleotide-binding</keyword>
<feature type="region of interest" description="Disordered" evidence="4">
    <location>
        <begin position="262"/>
        <end position="322"/>
    </location>
</feature>
<feature type="domain" description="AIG1-type G" evidence="5">
    <location>
        <begin position="24"/>
        <end position="225"/>
    </location>
</feature>
<evidence type="ECO:0000256" key="1">
    <source>
        <dbReference type="ARBA" id="ARBA00008535"/>
    </source>
</evidence>
<dbReference type="PROSITE" id="PS51720">
    <property type="entry name" value="G_AIG1"/>
    <property type="match status" value="1"/>
</dbReference>
<sequence length="379" mass="44275">MESNYSSPNMPGNPDSLGYTITNNDEVRIVMVGKTGIGKSATGNTILGRDCFESKFSAQSMTVDCSKGKGAVDGQKVAVIDTPGLFDTRFGMDKTTKDISQCITYASPGPHVFLVVIRLGRYTEEEKQTVQRIQEIFGQAADRYSMVLFTGGDELDKEGKTIEGFLAECPDLQELVFRCKGQYHVFNNREKKDRSQVNGLFQKIRSIVLENGGSHYTNEMFQQAEKAIEEKKQHILKEKEEKIRKEREKLEREIRQKYEKEMKRISDQLQADREREKNEREEERKREREEMNEERMREREERQAERMREKEEKERELNKLKEQYESDLREEIERQQKQEEIKARQQAEDVNPLLFLLLNAVELVSGAKFFLRAIRGKFL</sequence>
<organism evidence="6 7">
    <name type="scientific">Xyrichtys novacula</name>
    <name type="common">Pearly razorfish</name>
    <name type="synonym">Hemipteronotus novacula</name>
    <dbReference type="NCBI Taxonomy" id="13765"/>
    <lineage>
        <taxon>Eukaryota</taxon>
        <taxon>Metazoa</taxon>
        <taxon>Chordata</taxon>
        <taxon>Craniata</taxon>
        <taxon>Vertebrata</taxon>
        <taxon>Euteleostomi</taxon>
        <taxon>Actinopterygii</taxon>
        <taxon>Neopterygii</taxon>
        <taxon>Teleostei</taxon>
        <taxon>Neoteleostei</taxon>
        <taxon>Acanthomorphata</taxon>
        <taxon>Eupercaria</taxon>
        <taxon>Labriformes</taxon>
        <taxon>Labridae</taxon>
        <taxon>Xyrichtys</taxon>
    </lineage>
</organism>
<dbReference type="FunFam" id="3.40.50.300:FF:000366">
    <property type="entry name" value="GTPase, IMAP family member 2"/>
    <property type="match status" value="1"/>
</dbReference>
<accession>A0AAV1EXQ3</accession>
<evidence type="ECO:0000256" key="3">
    <source>
        <dbReference type="ARBA" id="ARBA00023134"/>
    </source>
</evidence>
<dbReference type="PANTHER" id="PTHR10903">
    <property type="entry name" value="GTPASE, IMAP FAMILY MEMBER-RELATED"/>
    <property type="match status" value="1"/>
</dbReference>
<dbReference type="EMBL" id="OY660866">
    <property type="protein sequence ID" value="CAJ1053252.1"/>
    <property type="molecule type" value="Genomic_DNA"/>
</dbReference>
<keyword evidence="7" id="KW-1185">Reference proteome</keyword>
<evidence type="ECO:0000313" key="7">
    <source>
        <dbReference type="Proteomes" id="UP001178508"/>
    </source>
</evidence>
<protein>
    <submittedName>
        <fullName evidence="6">GTPase IMAP family member 9-like</fullName>
    </submittedName>
</protein>
<dbReference type="PANTHER" id="PTHR10903:SF112">
    <property type="entry name" value="SI:CH211-113E8.5"/>
    <property type="match status" value="1"/>
</dbReference>
<dbReference type="Gene3D" id="3.40.50.300">
    <property type="entry name" value="P-loop containing nucleotide triphosphate hydrolases"/>
    <property type="match status" value="1"/>
</dbReference>
<dbReference type="CDD" id="cd01852">
    <property type="entry name" value="AIG1"/>
    <property type="match status" value="1"/>
</dbReference>
<dbReference type="GO" id="GO:0005525">
    <property type="term" value="F:GTP binding"/>
    <property type="evidence" value="ECO:0007669"/>
    <property type="project" value="UniProtKB-KW"/>
</dbReference>
<comment type="similarity">
    <text evidence="1">Belongs to the TRAFAC class TrmE-Era-EngA-EngB-Septin-like GTPase superfamily. AIG1/Toc34/Toc159-like paraseptin GTPase family. IAN subfamily.</text>
</comment>
<keyword evidence="3" id="KW-0342">GTP-binding</keyword>
<dbReference type="InterPro" id="IPR006703">
    <property type="entry name" value="G_AIG1"/>
</dbReference>
<dbReference type="SUPFAM" id="SSF52540">
    <property type="entry name" value="P-loop containing nucleoside triphosphate hydrolases"/>
    <property type="match status" value="1"/>
</dbReference>
<evidence type="ECO:0000313" key="6">
    <source>
        <dbReference type="EMBL" id="CAJ1053252.1"/>
    </source>
</evidence>
<dbReference type="AlphaFoldDB" id="A0AAV1EXQ3"/>
<reference evidence="6" key="1">
    <citation type="submission" date="2023-08" db="EMBL/GenBank/DDBJ databases">
        <authorList>
            <person name="Alioto T."/>
            <person name="Alioto T."/>
            <person name="Gomez Garrido J."/>
        </authorList>
    </citation>
    <scope>NUCLEOTIDE SEQUENCE</scope>
</reference>
<dbReference type="InterPro" id="IPR045058">
    <property type="entry name" value="GIMA/IAN/Toc"/>
</dbReference>
<name>A0AAV1EXQ3_XYRNO</name>
<evidence type="ECO:0000256" key="4">
    <source>
        <dbReference type="SAM" id="MobiDB-lite"/>
    </source>
</evidence>
<evidence type="ECO:0000256" key="2">
    <source>
        <dbReference type="ARBA" id="ARBA00022741"/>
    </source>
</evidence>